<dbReference type="HOGENOM" id="CLU_068979_7_1_6"/>
<dbReference type="AlphaFoldDB" id="A0A095X0V7"/>
<gene>
    <name evidence="3" type="ORF">HRUBRA_00863</name>
</gene>
<dbReference type="Gene3D" id="3.40.50.850">
    <property type="entry name" value="Isochorismatase-like"/>
    <property type="match status" value="1"/>
</dbReference>
<evidence type="ECO:0000259" key="2">
    <source>
        <dbReference type="Pfam" id="PF00857"/>
    </source>
</evidence>
<proteinExistence type="predicted"/>
<evidence type="ECO:0000256" key="1">
    <source>
        <dbReference type="ARBA" id="ARBA00022801"/>
    </source>
</evidence>
<dbReference type="PANTHER" id="PTHR43540:SF1">
    <property type="entry name" value="ISOCHORISMATASE HYDROLASE"/>
    <property type="match status" value="1"/>
</dbReference>
<dbReference type="InterPro" id="IPR000868">
    <property type="entry name" value="Isochorismatase-like_dom"/>
</dbReference>
<keyword evidence="4" id="KW-1185">Reference proteome</keyword>
<dbReference type="SUPFAM" id="SSF52499">
    <property type="entry name" value="Isochorismatase-like hydrolases"/>
    <property type="match status" value="1"/>
</dbReference>
<feature type="domain" description="Isochorismatase-like" evidence="2">
    <location>
        <begin position="30"/>
        <end position="204"/>
    </location>
</feature>
<dbReference type="InterPro" id="IPR050272">
    <property type="entry name" value="Isochorismatase-like_hydrls"/>
</dbReference>
<dbReference type="EMBL" id="AUVB01000024">
    <property type="protein sequence ID" value="KGE04524.1"/>
    <property type="molecule type" value="Genomic_DNA"/>
</dbReference>
<accession>A0A095X0V7</accession>
<reference evidence="3 4" key="1">
    <citation type="journal article" date="2014" name="Genome Announc.">
        <title>Genome Sequence of Gammaproteobacterial Pseudohaliea rubra Type Strain DSM 19751, Isolated from Coastal Seawater of the Mediterranean Sea.</title>
        <authorList>
            <person name="Spring S."/>
            <person name="Fiebig A."/>
            <person name="Riedel T."/>
            <person name="Goker M."/>
            <person name="Klenk H.P."/>
        </authorList>
    </citation>
    <scope>NUCLEOTIDE SEQUENCE [LARGE SCALE GENOMIC DNA]</scope>
    <source>
        <strain evidence="3 4">DSM 19751</strain>
    </source>
</reference>
<comment type="caution">
    <text evidence="3">The sequence shown here is derived from an EMBL/GenBank/DDBJ whole genome shotgun (WGS) entry which is preliminary data.</text>
</comment>
<dbReference type="OrthoDB" id="5360912at2"/>
<protein>
    <submittedName>
        <fullName evidence="3">N-carbamoylsarcosine amidase</fullName>
        <ecNumber evidence="3">3.5.1.59</ecNumber>
    </submittedName>
</protein>
<dbReference type="STRING" id="1265313.HRUBRA_00863"/>
<dbReference type="GO" id="GO:0050127">
    <property type="term" value="F:N-carbamoylsarcosine amidase activity"/>
    <property type="evidence" value="ECO:0007669"/>
    <property type="project" value="UniProtKB-EC"/>
</dbReference>
<dbReference type="PANTHER" id="PTHR43540">
    <property type="entry name" value="PEROXYUREIDOACRYLATE/UREIDOACRYLATE AMIDOHYDROLASE-RELATED"/>
    <property type="match status" value="1"/>
</dbReference>
<dbReference type="Proteomes" id="UP000029640">
    <property type="component" value="Unassembled WGS sequence"/>
</dbReference>
<dbReference type="EC" id="3.5.1.59" evidence="3"/>
<organism evidence="3 4">
    <name type="scientific">Pseudohaliea rubra DSM 19751</name>
    <dbReference type="NCBI Taxonomy" id="1265313"/>
    <lineage>
        <taxon>Bacteria</taxon>
        <taxon>Pseudomonadati</taxon>
        <taxon>Pseudomonadota</taxon>
        <taxon>Gammaproteobacteria</taxon>
        <taxon>Cellvibrionales</taxon>
        <taxon>Halieaceae</taxon>
        <taxon>Pseudohaliea</taxon>
    </lineage>
</organism>
<dbReference type="Pfam" id="PF00857">
    <property type="entry name" value="Isochorismatase"/>
    <property type="match status" value="1"/>
</dbReference>
<name>A0A095X0V7_9GAMM</name>
<dbReference type="eggNOG" id="COG1335">
    <property type="taxonomic scope" value="Bacteria"/>
</dbReference>
<sequence>MGEGQSAVSRDAFAEASYGARALGFGRRPAILVVDFQRAFTDSAFPMGRSAHVQRAVDETAALLAFARPLGIPVATCAVGWCSEKDMGRWKVDAVYDGLFYGQPGMELDPRIAGAGDFHFTKGAPSMFFGTPLVTFLTREAVDTVLVTGCTTSGCVRATVNDAFSYGYRVIVPEACCGDQDQEAHEANLRDVGRRYADVMTVADTRAALAALETRQPETR</sequence>
<dbReference type="InterPro" id="IPR036380">
    <property type="entry name" value="Isochorismatase-like_sf"/>
</dbReference>
<evidence type="ECO:0000313" key="4">
    <source>
        <dbReference type="Proteomes" id="UP000029640"/>
    </source>
</evidence>
<dbReference type="RefSeq" id="WP_035514552.1">
    <property type="nucleotide sequence ID" value="NZ_KN234749.1"/>
</dbReference>
<evidence type="ECO:0000313" key="3">
    <source>
        <dbReference type="EMBL" id="KGE04524.1"/>
    </source>
</evidence>
<keyword evidence="1 3" id="KW-0378">Hydrolase</keyword>